<dbReference type="AlphaFoldDB" id="A0A1V9XM34"/>
<evidence type="ECO:0000313" key="1">
    <source>
        <dbReference type="EMBL" id="OQR74569.1"/>
    </source>
</evidence>
<sequence>MLQCFKETTFYETKSLVKQVPQLSKISAKKTKLRFQRILRRLQLYKGKPGSKIGEGLGKN</sequence>
<protein>
    <submittedName>
        <fullName evidence="1">Uncharacterized protein</fullName>
    </submittedName>
</protein>
<dbReference type="InParanoid" id="A0A1V9XM34"/>
<accession>A0A1V9XM34</accession>
<gene>
    <name evidence="1" type="ORF">BIW11_08978</name>
</gene>
<proteinExistence type="predicted"/>
<reference evidence="1 2" key="1">
    <citation type="journal article" date="2017" name="Gigascience">
        <title>Draft genome of the honey bee ectoparasitic mite, Tropilaelaps mercedesae, is shaped by the parasitic life history.</title>
        <authorList>
            <person name="Dong X."/>
            <person name="Armstrong S.D."/>
            <person name="Xia D."/>
            <person name="Makepeace B.L."/>
            <person name="Darby A.C."/>
            <person name="Kadowaki T."/>
        </authorList>
    </citation>
    <scope>NUCLEOTIDE SEQUENCE [LARGE SCALE GENOMIC DNA]</scope>
    <source>
        <strain evidence="1">Wuxi-XJTLU</strain>
    </source>
</reference>
<evidence type="ECO:0000313" key="2">
    <source>
        <dbReference type="Proteomes" id="UP000192247"/>
    </source>
</evidence>
<keyword evidence="2" id="KW-1185">Reference proteome</keyword>
<dbReference type="Proteomes" id="UP000192247">
    <property type="component" value="Unassembled WGS sequence"/>
</dbReference>
<organism evidence="1 2">
    <name type="scientific">Tropilaelaps mercedesae</name>
    <dbReference type="NCBI Taxonomy" id="418985"/>
    <lineage>
        <taxon>Eukaryota</taxon>
        <taxon>Metazoa</taxon>
        <taxon>Ecdysozoa</taxon>
        <taxon>Arthropoda</taxon>
        <taxon>Chelicerata</taxon>
        <taxon>Arachnida</taxon>
        <taxon>Acari</taxon>
        <taxon>Parasitiformes</taxon>
        <taxon>Mesostigmata</taxon>
        <taxon>Gamasina</taxon>
        <taxon>Dermanyssoidea</taxon>
        <taxon>Laelapidae</taxon>
        <taxon>Tropilaelaps</taxon>
    </lineage>
</organism>
<comment type="caution">
    <text evidence="1">The sequence shown here is derived from an EMBL/GenBank/DDBJ whole genome shotgun (WGS) entry which is preliminary data.</text>
</comment>
<dbReference type="EMBL" id="MNPL01007768">
    <property type="protein sequence ID" value="OQR74569.1"/>
    <property type="molecule type" value="Genomic_DNA"/>
</dbReference>
<name>A0A1V9XM34_9ACAR</name>